<gene>
    <name evidence="1" type="ORF">CEXT_459891</name>
</gene>
<evidence type="ECO:0000313" key="1">
    <source>
        <dbReference type="EMBL" id="GIY90038.1"/>
    </source>
</evidence>
<comment type="caution">
    <text evidence="1">The sequence shown here is derived from an EMBL/GenBank/DDBJ whole genome shotgun (WGS) entry which is preliminary data.</text>
</comment>
<proteinExistence type="predicted"/>
<reference evidence="1 2" key="1">
    <citation type="submission" date="2021-06" db="EMBL/GenBank/DDBJ databases">
        <title>Caerostris extrusa draft genome.</title>
        <authorList>
            <person name="Kono N."/>
            <person name="Arakawa K."/>
        </authorList>
    </citation>
    <scope>NUCLEOTIDE SEQUENCE [LARGE SCALE GENOMIC DNA]</scope>
</reference>
<dbReference type="AlphaFoldDB" id="A0AAV4X659"/>
<evidence type="ECO:0000313" key="2">
    <source>
        <dbReference type="Proteomes" id="UP001054945"/>
    </source>
</evidence>
<dbReference type="Proteomes" id="UP001054945">
    <property type="component" value="Unassembled WGS sequence"/>
</dbReference>
<dbReference type="EMBL" id="BPLR01017282">
    <property type="protein sequence ID" value="GIY90038.1"/>
    <property type="molecule type" value="Genomic_DNA"/>
</dbReference>
<protein>
    <submittedName>
        <fullName evidence="1">Uncharacterized protein</fullName>
    </submittedName>
</protein>
<name>A0AAV4X659_CAEEX</name>
<keyword evidence="2" id="KW-1185">Reference proteome</keyword>
<sequence length="82" mass="9216">MAVGGRPWRNLPPGSVQCFGSYRSSWDTFLDGDDVKKGEDKTAFPLRYCNIVANPSLSSYQIDQEKIQKQTQNNANILNGYD</sequence>
<organism evidence="1 2">
    <name type="scientific">Caerostris extrusa</name>
    <name type="common">Bark spider</name>
    <name type="synonym">Caerostris bankana</name>
    <dbReference type="NCBI Taxonomy" id="172846"/>
    <lineage>
        <taxon>Eukaryota</taxon>
        <taxon>Metazoa</taxon>
        <taxon>Ecdysozoa</taxon>
        <taxon>Arthropoda</taxon>
        <taxon>Chelicerata</taxon>
        <taxon>Arachnida</taxon>
        <taxon>Araneae</taxon>
        <taxon>Araneomorphae</taxon>
        <taxon>Entelegynae</taxon>
        <taxon>Araneoidea</taxon>
        <taxon>Araneidae</taxon>
        <taxon>Caerostris</taxon>
    </lineage>
</organism>
<accession>A0AAV4X659</accession>